<accession>A0ABV0YW04</accession>
<evidence type="ECO:0000313" key="1">
    <source>
        <dbReference type="EMBL" id="MEQ2298059.1"/>
    </source>
</evidence>
<gene>
    <name evidence="1" type="ORF">AMECASPLE_001238</name>
</gene>
<comment type="caution">
    <text evidence="1">The sequence shown here is derived from an EMBL/GenBank/DDBJ whole genome shotgun (WGS) entry which is preliminary data.</text>
</comment>
<dbReference type="Proteomes" id="UP001469553">
    <property type="component" value="Unassembled WGS sequence"/>
</dbReference>
<sequence>MQTHHCPGSVQLQWCHLQTSGVSQTGLLRCSHLCRGKRGVGREETPGGAASDYSCAGEDGLLTGGGHYFELDELLVEDVWVNRESPNTILAYIPGWSRCCRMKCSPKLTASSADLFAQ</sequence>
<proteinExistence type="predicted"/>
<dbReference type="EMBL" id="JAHRIP010047064">
    <property type="protein sequence ID" value="MEQ2298059.1"/>
    <property type="molecule type" value="Genomic_DNA"/>
</dbReference>
<reference evidence="1 2" key="1">
    <citation type="submission" date="2021-06" db="EMBL/GenBank/DDBJ databases">
        <authorList>
            <person name="Palmer J.M."/>
        </authorList>
    </citation>
    <scope>NUCLEOTIDE SEQUENCE [LARGE SCALE GENOMIC DNA]</scope>
    <source>
        <strain evidence="1 2">AS_MEX2019</strain>
        <tissue evidence="1">Muscle</tissue>
    </source>
</reference>
<evidence type="ECO:0000313" key="2">
    <source>
        <dbReference type="Proteomes" id="UP001469553"/>
    </source>
</evidence>
<name>A0ABV0YW04_9TELE</name>
<organism evidence="1 2">
    <name type="scientific">Ameca splendens</name>
    <dbReference type="NCBI Taxonomy" id="208324"/>
    <lineage>
        <taxon>Eukaryota</taxon>
        <taxon>Metazoa</taxon>
        <taxon>Chordata</taxon>
        <taxon>Craniata</taxon>
        <taxon>Vertebrata</taxon>
        <taxon>Euteleostomi</taxon>
        <taxon>Actinopterygii</taxon>
        <taxon>Neopterygii</taxon>
        <taxon>Teleostei</taxon>
        <taxon>Neoteleostei</taxon>
        <taxon>Acanthomorphata</taxon>
        <taxon>Ovalentaria</taxon>
        <taxon>Atherinomorphae</taxon>
        <taxon>Cyprinodontiformes</taxon>
        <taxon>Goodeidae</taxon>
        <taxon>Ameca</taxon>
    </lineage>
</organism>
<protein>
    <submittedName>
        <fullName evidence="1">Uncharacterized protein</fullName>
    </submittedName>
</protein>
<keyword evidence="2" id="KW-1185">Reference proteome</keyword>